<keyword evidence="6" id="KW-0808">Transferase</keyword>
<evidence type="ECO:0000256" key="7">
    <source>
        <dbReference type="ARBA" id="ARBA00022741"/>
    </source>
</evidence>
<keyword evidence="11 12" id="KW-0472">Membrane</keyword>
<dbReference type="PANTHER" id="PTHR34220">
    <property type="entry name" value="SENSOR HISTIDINE KINASE YPDA"/>
    <property type="match status" value="1"/>
</dbReference>
<feature type="domain" description="Histidine kinase" evidence="13">
    <location>
        <begin position="467"/>
        <end position="563"/>
    </location>
</feature>
<name>A0A2R5EXP3_9BACL</name>
<keyword evidence="16" id="KW-1185">Reference proteome</keyword>
<evidence type="ECO:0000259" key="14">
    <source>
        <dbReference type="PROSITE" id="PS50885"/>
    </source>
</evidence>
<dbReference type="Gene3D" id="3.30.565.10">
    <property type="entry name" value="Histidine kinase-like ATPase, C-terminal domain"/>
    <property type="match status" value="1"/>
</dbReference>
<dbReference type="Pfam" id="PF02518">
    <property type="entry name" value="HATPase_c"/>
    <property type="match status" value="1"/>
</dbReference>
<evidence type="ECO:0000256" key="10">
    <source>
        <dbReference type="ARBA" id="ARBA00023012"/>
    </source>
</evidence>
<keyword evidence="7" id="KW-0547">Nucleotide-binding</keyword>
<gene>
    <name evidence="15" type="ORF">PAT3040_06307</name>
</gene>
<evidence type="ECO:0000256" key="1">
    <source>
        <dbReference type="ARBA" id="ARBA00000085"/>
    </source>
</evidence>
<evidence type="ECO:0000313" key="16">
    <source>
        <dbReference type="Proteomes" id="UP000245202"/>
    </source>
</evidence>
<dbReference type="AlphaFoldDB" id="A0A2R5EXP3"/>
<dbReference type="GO" id="GO:0000155">
    <property type="term" value="F:phosphorelay sensor kinase activity"/>
    <property type="evidence" value="ECO:0007669"/>
    <property type="project" value="InterPro"/>
</dbReference>
<comment type="caution">
    <text evidence="15">The sequence shown here is derived from an EMBL/GenBank/DDBJ whole genome shotgun (WGS) entry which is preliminary data.</text>
</comment>
<dbReference type="CDD" id="cd06225">
    <property type="entry name" value="HAMP"/>
    <property type="match status" value="1"/>
</dbReference>
<dbReference type="EMBL" id="BDQX01000400">
    <property type="protein sequence ID" value="GBG11486.1"/>
    <property type="molecule type" value="Genomic_DNA"/>
</dbReference>
<evidence type="ECO:0000256" key="9">
    <source>
        <dbReference type="ARBA" id="ARBA00022840"/>
    </source>
</evidence>
<feature type="transmembrane region" description="Helical" evidence="12">
    <location>
        <begin position="259"/>
        <end position="276"/>
    </location>
</feature>
<dbReference type="SUPFAM" id="SSF55874">
    <property type="entry name" value="ATPase domain of HSP90 chaperone/DNA topoisomerase II/histidine kinase"/>
    <property type="match status" value="1"/>
</dbReference>
<keyword evidence="12" id="KW-0812">Transmembrane</keyword>
<dbReference type="PROSITE" id="PS50109">
    <property type="entry name" value="HIS_KIN"/>
    <property type="match status" value="1"/>
</dbReference>
<proteinExistence type="predicted"/>
<dbReference type="GO" id="GO:0005524">
    <property type="term" value="F:ATP binding"/>
    <property type="evidence" value="ECO:0007669"/>
    <property type="project" value="UniProtKB-KW"/>
</dbReference>
<keyword evidence="4" id="KW-1003">Cell membrane</keyword>
<dbReference type="Pfam" id="PF06580">
    <property type="entry name" value="His_kinase"/>
    <property type="match status" value="1"/>
</dbReference>
<reference evidence="15 16" key="1">
    <citation type="submission" date="2017-08" db="EMBL/GenBank/DDBJ databases">
        <title>Substantial Increase in Enzyme Production by Combined Drug-Resistance Mutations in Paenibacillus agaridevorans.</title>
        <authorList>
            <person name="Tanaka Y."/>
            <person name="Funane K."/>
            <person name="Hosaka T."/>
            <person name="Shiwa Y."/>
            <person name="Fujita N."/>
            <person name="Miyazaki T."/>
            <person name="Yoshikawa H."/>
            <person name="Murakami K."/>
            <person name="Kasahara K."/>
            <person name="Inaoka T."/>
            <person name="Hiraga Y."/>
            <person name="Ochi K."/>
        </authorList>
    </citation>
    <scope>NUCLEOTIDE SEQUENCE [LARGE SCALE GENOMIC DNA]</scope>
    <source>
        <strain evidence="15 16">T-3040</strain>
    </source>
</reference>
<evidence type="ECO:0000256" key="12">
    <source>
        <dbReference type="SAM" id="Phobius"/>
    </source>
</evidence>
<dbReference type="PANTHER" id="PTHR34220:SF7">
    <property type="entry name" value="SENSOR HISTIDINE KINASE YPDA"/>
    <property type="match status" value="1"/>
</dbReference>
<dbReference type="EC" id="2.7.13.3" evidence="3"/>
<keyword evidence="5" id="KW-0597">Phosphoprotein</keyword>
<dbReference type="Pfam" id="PF00672">
    <property type="entry name" value="HAMP"/>
    <property type="match status" value="1"/>
</dbReference>
<protein>
    <recommendedName>
        <fullName evidence="3">histidine kinase</fullName>
        <ecNumber evidence="3">2.7.13.3</ecNumber>
    </recommendedName>
</protein>
<dbReference type="Proteomes" id="UP000245202">
    <property type="component" value="Unassembled WGS sequence"/>
</dbReference>
<dbReference type="Gene3D" id="6.10.340.10">
    <property type="match status" value="1"/>
</dbReference>
<dbReference type="GO" id="GO:0005886">
    <property type="term" value="C:plasma membrane"/>
    <property type="evidence" value="ECO:0007669"/>
    <property type="project" value="UniProtKB-SubCell"/>
</dbReference>
<evidence type="ECO:0000256" key="11">
    <source>
        <dbReference type="ARBA" id="ARBA00023136"/>
    </source>
</evidence>
<comment type="catalytic activity">
    <reaction evidence="1">
        <text>ATP + protein L-histidine = ADP + protein N-phospho-L-histidine.</text>
        <dbReference type="EC" id="2.7.13.3"/>
    </reaction>
</comment>
<dbReference type="InterPro" id="IPR003660">
    <property type="entry name" value="HAMP_dom"/>
</dbReference>
<evidence type="ECO:0000313" key="15">
    <source>
        <dbReference type="EMBL" id="GBG11486.1"/>
    </source>
</evidence>
<dbReference type="InterPro" id="IPR003594">
    <property type="entry name" value="HATPase_dom"/>
</dbReference>
<evidence type="ECO:0000259" key="13">
    <source>
        <dbReference type="PROSITE" id="PS50109"/>
    </source>
</evidence>
<dbReference type="InterPro" id="IPR036890">
    <property type="entry name" value="HATPase_C_sf"/>
</dbReference>
<evidence type="ECO:0000256" key="2">
    <source>
        <dbReference type="ARBA" id="ARBA00004651"/>
    </source>
</evidence>
<evidence type="ECO:0000256" key="4">
    <source>
        <dbReference type="ARBA" id="ARBA00022475"/>
    </source>
</evidence>
<feature type="transmembrane region" description="Helical" evidence="12">
    <location>
        <begin position="282"/>
        <end position="306"/>
    </location>
</feature>
<evidence type="ECO:0000256" key="5">
    <source>
        <dbReference type="ARBA" id="ARBA00022553"/>
    </source>
</evidence>
<dbReference type="InterPro" id="IPR050640">
    <property type="entry name" value="Bact_2-comp_sensor_kinase"/>
</dbReference>
<sequence length="576" mass="66970">MWSRWIPKTLTYRLFGSFLIFIVIPFLIIQMYTYGQIEKMIGRQLSDKNNEQLNFIINNLNHVRSDLFAQMLQLELNPVIVELLEQPGGDADANAGMIAPILEHYRSQYAPYGENYVRFELSDRYGNVYGNAAAVAVQNPEWRELPEFQTAAGSREGFQWVSGNELSLYSVIRSEEQIIGWLRVTFDYAGWLHHFSRNLLIQQDYIILDRDGRVLARTKSNIQLQPDVIARIRALQHDKASFVDQKNALLINAGYIRPMNWYIASAFTLDIYFGSLDHIKKQLFITFMITAALFVLITFGISSGITRPLKLLERKMSDMGQEKFQKSMIPEGKYRGEMLSLAQTFNRMVDDIRSLIQQLKMEVREREAIRQQMLLIQMNPHFLLNTLNLIKWNVHEKGDRETTDICIALGTLLEQSLASEEEVIHLYKERELVQAYDYIQQIRFDRRFHVRYEIQPELNYALVPKFILQPLVENSINYAFSRRKQDGLVTIRAYTDEEKLVLEVEDNGSGYRAHEKTDKRRRKGIGLANIRERLNLLFRNDSELTIVEMEPGTRVTVRMPLLLAAPNEPDDGGRAE</sequence>
<keyword evidence="9" id="KW-0067">ATP-binding</keyword>
<organism evidence="15 16">
    <name type="scientific">Paenibacillus agaridevorans</name>
    <dbReference type="NCBI Taxonomy" id="171404"/>
    <lineage>
        <taxon>Bacteria</taxon>
        <taxon>Bacillati</taxon>
        <taxon>Bacillota</taxon>
        <taxon>Bacilli</taxon>
        <taxon>Bacillales</taxon>
        <taxon>Paenibacillaceae</taxon>
        <taxon>Paenibacillus</taxon>
    </lineage>
</organism>
<evidence type="ECO:0000256" key="3">
    <source>
        <dbReference type="ARBA" id="ARBA00012438"/>
    </source>
</evidence>
<dbReference type="InterPro" id="IPR010559">
    <property type="entry name" value="Sig_transdc_His_kin_internal"/>
</dbReference>
<comment type="subcellular location">
    <subcellularLocation>
        <location evidence="2">Cell membrane</location>
        <topology evidence="2">Multi-pass membrane protein</topology>
    </subcellularLocation>
</comment>
<evidence type="ECO:0000256" key="6">
    <source>
        <dbReference type="ARBA" id="ARBA00022679"/>
    </source>
</evidence>
<evidence type="ECO:0000256" key="8">
    <source>
        <dbReference type="ARBA" id="ARBA00022777"/>
    </source>
</evidence>
<keyword evidence="8 15" id="KW-0418">Kinase</keyword>
<accession>A0A2R5EXP3</accession>
<feature type="domain" description="HAMP" evidence="14">
    <location>
        <begin position="303"/>
        <end position="357"/>
    </location>
</feature>
<dbReference type="RefSeq" id="WP_181376955.1">
    <property type="nucleotide sequence ID" value="NZ_BDQX01000400.1"/>
</dbReference>
<dbReference type="InterPro" id="IPR005467">
    <property type="entry name" value="His_kinase_dom"/>
</dbReference>
<dbReference type="PROSITE" id="PS50885">
    <property type="entry name" value="HAMP"/>
    <property type="match status" value="1"/>
</dbReference>
<keyword evidence="12" id="KW-1133">Transmembrane helix</keyword>
<keyword evidence="10" id="KW-0902">Two-component regulatory system</keyword>
<dbReference type="SMART" id="SM00387">
    <property type="entry name" value="HATPase_c"/>
    <property type="match status" value="1"/>
</dbReference>
<dbReference type="SMART" id="SM00304">
    <property type="entry name" value="HAMP"/>
    <property type="match status" value="1"/>
</dbReference>
<feature type="transmembrane region" description="Helical" evidence="12">
    <location>
        <begin position="12"/>
        <end position="34"/>
    </location>
</feature>